<dbReference type="EMBL" id="KV878339">
    <property type="protein sequence ID" value="OJJ48316.1"/>
    <property type="molecule type" value="Genomic_DNA"/>
</dbReference>
<feature type="domain" description="FAD-binding" evidence="6">
    <location>
        <begin position="121"/>
        <end position="343"/>
    </location>
</feature>
<dbReference type="PRINTS" id="PR00420">
    <property type="entry name" value="RNGMNOXGNASE"/>
</dbReference>
<dbReference type="PANTHER" id="PTHR47178">
    <property type="entry name" value="MONOOXYGENASE, FAD-BINDING"/>
    <property type="match status" value="1"/>
</dbReference>
<dbReference type="OrthoDB" id="47494at2759"/>
<dbReference type="Pfam" id="PF13450">
    <property type="entry name" value="NAD_binding_8"/>
    <property type="match status" value="1"/>
</dbReference>
<dbReference type="PANTHER" id="PTHR47178:SF3">
    <property type="entry name" value="FAD-BINDING DOMAIN-CONTAINING PROTEIN"/>
    <property type="match status" value="1"/>
</dbReference>
<dbReference type="RefSeq" id="XP_022582826.1">
    <property type="nucleotide sequence ID" value="XM_022726341.1"/>
</dbReference>
<keyword evidence="3" id="KW-0274">FAD</keyword>
<sequence>MGSVAEDHDRVLIIGAGAAGLLIAQILKKENILCTVFEQDATPHARPRDWNYGVYWAQSNLSECLPPELINQLETCQVDLHKPADTDYLPSFNGETGERILAFPAPYSLRLKRRAFLELIATGVDVQWGKRLASIDTDGSIVSVTFEDGSSASGRLLIGAEGAHSRVREFLVGKEEAALNPSPVVSSISVPRLPAEVALAVKELHPRYCLILHPDGYFGWVGIHNAQGEPGEWEFLVMISWISNEDTGLSGDAILESLKEITCSFAEPFRSVFQSLPEGTKVWHSRLSYWETQPWDNRNGTVTVVGDAAHPMTFHRGQGLNNAILDAAFLGREIAKLENKSPGSLYPAVTAYEKEVWVRGKEAVAQSNLNSMLLHNWSQLKESPLFQLGLKQKPKAAQNNSSR</sequence>
<evidence type="ECO:0000256" key="2">
    <source>
        <dbReference type="ARBA" id="ARBA00022630"/>
    </source>
</evidence>
<evidence type="ECO:0000313" key="7">
    <source>
        <dbReference type="EMBL" id="OJJ48316.1"/>
    </source>
</evidence>
<protein>
    <recommendedName>
        <fullName evidence="6">FAD-binding domain-containing protein</fullName>
    </recommendedName>
</protein>
<keyword evidence="8" id="KW-1185">Reference proteome</keyword>
<dbReference type="Pfam" id="PF01494">
    <property type="entry name" value="FAD_binding_3"/>
    <property type="match status" value="1"/>
</dbReference>
<dbReference type="InterPro" id="IPR036188">
    <property type="entry name" value="FAD/NAD-bd_sf"/>
</dbReference>
<keyword evidence="2" id="KW-0285">Flavoprotein</keyword>
<dbReference type="GO" id="GO:0004497">
    <property type="term" value="F:monooxygenase activity"/>
    <property type="evidence" value="ECO:0007669"/>
    <property type="project" value="UniProtKB-KW"/>
</dbReference>
<evidence type="ECO:0000256" key="3">
    <source>
        <dbReference type="ARBA" id="ARBA00022827"/>
    </source>
</evidence>
<dbReference type="Gene3D" id="3.50.50.60">
    <property type="entry name" value="FAD/NAD(P)-binding domain"/>
    <property type="match status" value="1"/>
</dbReference>
<evidence type="ECO:0000256" key="1">
    <source>
        <dbReference type="ARBA" id="ARBA00001974"/>
    </source>
</evidence>
<dbReference type="STRING" id="1073090.A0A1L9SMI1"/>
<comment type="cofactor">
    <cofactor evidence="1">
        <name>FAD</name>
        <dbReference type="ChEBI" id="CHEBI:57692"/>
    </cofactor>
</comment>
<proteinExistence type="predicted"/>
<keyword evidence="4" id="KW-0560">Oxidoreductase</keyword>
<dbReference type="GeneID" id="34612805"/>
<name>A0A1L9SMI1_9EURO</name>
<dbReference type="SUPFAM" id="SSF51905">
    <property type="entry name" value="FAD/NAD(P)-binding domain"/>
    <property type="match status" value="1"/>
</dbReference>
<evidence type="ECO:0000313" key="8">
    <source>
        <dbReference type="Proteomes" id="UP000184188"/>
    </source>
</evidence>
<dbReference type="AlphaFoldDB" id="A0A1L9SMI1"/>
<reference evidence="8" key="1">
    <citation type="journal article" date="2017" name="Genome Biol.">
        <title>Comparative genomics reveals high biological diversity and specific adaptations in the industrially and medically important fungal genus Aspergillus.</title>
        <authorList>
            <person name="de Vries R.P."/>
            <person name="Riley R."/>
            <person name="Wiebenga A."/>
            <person name="Aguilar-Osorio G."/>
            <person name="Amillis S."/>
            <person name="Uchima C.A."/>
            <person name="Anderluh G."/>
            <person name="Asadollahi M."/>
            <person name="Askin M."/>
            <person name="Barry K."/>
            <person name="Battaglia E."/>
            <person name="Bayram O."/>
            <person name="Benocci T."/>
            <person name="Braus-Stromeyer S.A."/>
            <person name="Caldana C."/>
            <person name="Canovas D."/>
            <person name="Cerqueira G.C."/>
            <person name="Chen F."/>
            <person name="Chen W."/>
            <person name="Choi C."/>
            <person name="Clum A."/>
            <person name="Dos Santos R.A."/>
            <person name="Damasio A.R."/>
            <person name="Diallinas G."/>
            <person name="Emri T."/>
            <person name="Fekete E."/>
            <person name="Flipphi M."/>
            <person name="Freyberg S."/>
            <person name="Gallo A."/>
            <person name="Gournas C."/>
            <person name="Habgood R."/>
            <person name="Hainaut M."/>
            <person name="Harispe M.L."/>
            <person name="Henrissat B."/>
            <person name="Hilden K.S."/>
            <person name="Hope R."/>
            <person name="Hossain A."/>
            <person name="Karabika E."/>
            <person name="Karaffa L."/>
            <person name="Karanyi Z."/>
            <person name="Krasevec N."/>
            <person name="Kuo A."/>
            <person name="Kusch H."/>
            <person name="LaButti K."/>
            <person name="Lagendijk E.L."/>
            <person name="Lapidus A."/>
            <person name="Levasseur A."/>
            <person name="Lindquist E."/>
            <person name="Lipzen A."/>
            <person name="Logrieco A.F."/>
            <person name="MacCabe A."/>
            <person name="Maekelae M.R."/>
            <person name="Malavazi I."/>
            <person name="Melin P."/>
            <person name="Meyer V."/>
            <person name="Mielnichuk N."/>
            <person name="Miskei M."/>
            <person name="Molnar A.P."/>
            <person name="Mule G."/>
            <person name="Ngan C.Y."/>
            <person name="Orejas M."/>
            <person name="Orosz E."/>
            <person name="Ouedraogo J.P."/>
            <person name="Overkamp K.M."/>
            <person name="Park H.-S."/>
            <person name="Perrone G."/>
            <person name="Piumi F."/>
            <person name="Punt P.J."/>
            <person name="Ram A.F."/>
            <person name="Ramon A."/>
            <person name="Rauscher S."/>
            <person name="Record E."/>
            <person name="Riano-Pachon D.M."/>
            <person name="Robert V."/>
            <person name="Roehrig J."/>
            <person name="Ruller R."/>
            <person name="Salamov A."/>
            <person name="Salih N.S."/>
            <person name="Samson R.A."/>
            <person name="Sandor E."/>
            <person name="Sanguinetti M."/>
            <person name="Schuetze T."/>
            <person name="Sepcic K."/>
            <person name="Shelest E."/>
            <person name="Sherlock G."/>
            <person name="Sophianopoulou V."/>
            <person name="Squina F.M."/>
            <person name="Sun H."/>
            <person name="Susca A."/>
            <person name="Todd R.B."/>
            <person name="Tsang A."/>
            <person name="Unkles S.E."/>
            <person name="van de Wiele N."/>
            <person name="van Rossen-Uffink D."/>
            <person name="Oliveira J.V."/>
            <person name="Vesth T.C."/>
            <person name="Visser J."/>
            <person name="Yu J.-H."/>
            <person name="Zhou M."/>
            <person name="Andersen M.R."/>
            <person name="Archer D.B."/>
            <person name="Baker S.E."/>
            <person name="Benoit I."/>
            <person name="Brakhage A.A."/>
            <person name="Braus G.H."/>
            <person name="Fischer R."/>
            <person name="Frisvad J.C."/>
            <person name="Goldman G.H."/>
            <person name="Houbraken J."/>
            <person name="Oakley B."/>
            <person name="Pocsi I."/>
            <person name="Scazzocchio C."/>
            <person name="Seiboth B."/>
            <person name="vanKuyk P.A."/>
            <person name="Wortman J."/>
            <person name="Dyer P.S."/>
            <person name="Grigoriev I.V."/>
        </authorList>
    </citation>
    <scope>NUCLEOTIDE SEQUENCE [LARGE SCALE GENOMIC DNA]</scope>
    <source>
        <strain evidence="8">CBS 506.65</strain>
    </source>
</reference>
<gene>
    <name evidence="7" type="ORF">ASPZODRAFT_158060</name>
</gene>
<evidence type="ECO:0000256" key="4">
    <source>
        <dbReference type="ARBA" id="ARBA00023002"/>
    </source>
</evidence>
<dbReference type="VEuPathDB" id="FungiDB:ASPZODRAFT_158060"/>
<evidence type="ECO:0000256" key="5">
    <source>
        <dbReference type="ARBA" id="ARBA00023033"/>
    </source>
</evidence>
<dbReference type="Proteomes" id="UP000184188">
    <property type="component" value="Unassembled WGS sequence"/>
</dbReference>
<organism evidence="7 8">
    <name type="scientific">Penicilliopsis zonata CBS 506.65</name>
    <dbReference type="NCBI Taxonomy" id="1073090"/>
    <lineage>
        <taxon>Eukaryota</taxon>
        <taxon>Fungi</taxon>
        <taxon>Dikarya</taxon>
        <taxon>Ascomycota</taxon>
        <taxon>Pezizomycotina</taxon>
        <taxon>Eurotiomycetes</taxon>
        <taxon>Eurotiomycetidae</taxon>
        <taxon>Eurotiales</taxon>
        <taxon>Aspergillaceae</taxon>
        <taxon>Penicilliopsis</taxon>
    </lineage>
</organism>
<dbReference type="InterPro" id="IPR002938">
    <property type="entry name" value="FAD-bd"/>
</dbReference>
<keyword evidence="5" id="KW-0503">Monooxygenase</keyword>
<evidence type="ECO:0000259" key="6">
    <source>
        <dbReference type="Pfam" id="PF01494"/>
    </source>
</evidence>
<dbReference type="GO" id="GO:0071949">
    <property type="term" value="F:FAD binding"/>
    <property type="evidence" value="ECO:0007669"/>
    <property type="project" value="InterPro"/>
</dbReference>
<accession>A0A1L9SMI1</accession>